<keyword evidence="3" id="KW-1185">Reference proteome</keyword>
<evidence type="ECO:0000313" key="3">
    <source>
        <dbReference type="Proteomes" id="UP000233551"/>
    </source>
</evidence>
<sequence length="92" mass="10034">MVVGIRATTAPHLPISLFSIEPRDSKIMSDGGPNPGHYSHRRSCRRPSPSPFHLFVRPKIEKSGAAVAPIPATIRVAGDPRGMQRPRWWGGG</sequence>
<dbReference type="Proteomes" id="UP000233551">
    <property type="component" value="Unassembled WGS sequence"/>
</dbReference>
<protein>
    <submittedName>
        <fullName evidence="2">Uncharacterized protein</fullName>
    </submittedName>
</protein>
<dbReference type="EMBL" id="PGOL01003232">
    <property type="protein sequence ID" value="PKI42046.1"/>
    <property type="molecule type" value="Genomic_DNA"/>
</dbReference>
<comment type="caution">
    <text evidence="2">The sequence shown here is derived from an EMBL/GenBank/DDBJ whole genome shotgun (WGS) entry which is preliminary data.</text>
</comment>
<dbReference type="AlphaFoldDB" id="A0A2I0IFB3"/>
<proteinExistence type="predicted"/>
<evidence type="ECO:0000256" key="1">
    <source>
        <dbReference type="SAM" id="MobiDB-lite"/>
    </source>
</evidence>
<organism evidence="2 3">
    <name type="scientific">Punica granatum</name>
    <name type="common">Pomegranate</name>
    <dbReference type="NCBI Taxonomy" id="22663"/>
    <lineage>
        <taxon>Eukaryota</taxon>
        <taxon>Viridiplantae</taxon>
        <taxon>Streptophyta</taxon>
        <taxon>Embryophyta</taxon>
        <taxon>Tracheophyta</taxon>
        <taxon>Spermatophyta</taxon>
        <taxon>Magnoliopsida</taxon>
        <taxon>eudicotyledons</taxon>
        <taxon>Gunneridae</taxon>
        <taxon>Pentapetalae</taxon>
        <taxon>rosids</taxon>
        <taxon>malvids</taxon>
        <taxon>Myrtales</taxon>
        <taxon>Lythraceae</taxon>
        <taxon>Punica</taxon>
    </lineage>
</organism>
<gene>
    <name evidence="2" type="ORF">CRG98_037499</name>
</gene>
<reference evidence="2 3" key="1">
    <citation type="submission" date="2017-11" db="EMBL/GenBank/DDBJ databases">
        <title>De-novo sequencing of pomegranate (Punica granatum L.) genome.</title>
        <authorList>
            <person name="Akparov Z."/>
            <person name="Amiraslanov A."/>
            <person name="Hajiyeva S."/>
            <person name="Abbasov M."/>
            <person name="Kaur K."/>
            <person name="Hamwieh A."/>
            <person name="Solovyev V."/>
            <person name="Salamov A."/>
            <person name="Braich B."/>
            <person name="Kosarev P."/>
            <person name="Mahmoud A."/>
            <person name="Hajiyev E."/>
            <person name="Babayeva S."/>
            <person name="Izzatullayeva V."/>
            <person name="Mammadov A."/>
            <person name="Mammadov A."/>
            <person name="Sharifova S."/>
            <person name="Ojaghi J."/>
            <person name="Eynullazada K."/>
            <person name="Bayramov B."/>
            <person name="Abdulazimova A."/>
            <person name="Shahmuradov I."/>
        </authorList>
    </citation>
    <scope>NUCLEOTIDE SEQUENCE [LARGE SCALE GENOMIC DNA]</scope>
    <source>
        <strain evidence="3">cv. AG2017</strain>
        <tissue evidence="2">Leaf</tissue>
    </source>
</reference>
<accession>A0A2I0IFB3</accession>
<feature type="region of interest" description="Disordered" evidence="1">
    <location>
        <begin position="24"/>
        <end position="50"/>
    </location>
</feature>
<name>A0A2I0IFB3_PUNGR</name>
<evidence type="ECO:0000313" key="2">
    <source>
        <dbReference type="EMBL" id="PKI42046.1"/>
    </source>
</evidence>